<name>A0A4Y2NDH1_ARAVE</name>
<protein>
    <submittedName>
        <fullName evidence="1">Uncharacterized protein</fullName>
    </submittedName>
</protein>
<sequence length="150" mass="17395">MNAFDCFTVSPKPTLSKRNEVVKEIRMTRNRRKTESLIKRKNRLNCRQKGKVRRPILFITPSGIRLRWKPDLSSSIQEKDVILFMGIQPTFGHEKPRTLTAINPIKMSNSLQKSATVYQFLDNTGKEQSQDRTHDPLLPIQIPEPCLTYT</sequence>
<reference evidence="1 2" key="1">
    <citation type="journal article" date="2019" name="Sci. Rep.">
        <title>Orb-weaving spider Araneus ventricosus genome elucidates the spidroin gene catalogue.</title>
        <authorList>
            <person name="Kono N."/>
            <person name="Nakamura H."/>
            <person name="Ohtoshi R."/>
            <person name="Moran D.A.P."/>
            <person name="Shinohara A."/>
            <person name="Yoshida Y."/>
            <person name="Fujiwara M."/>
            <person name="Mori M."/>
            <person name="Tomita M."/>
            <person name="Arakawa K."/>
        </authorList>
    </citation>
    <scope>NUCLEOTIDE SEQUENCE [LARGE SCALE GENOMIC DNA]</scope>
</reference>
<accession>A0A4Y2NDH1</accession>
<gene>
    <name evidence="1" type="ORF">AVEN_7513_1</name>
</gene>
<comment type="caution">
    <text evidence="1">The sequence shown here is derived from an EMBL/GenBank/DDBJ whole genome shotgun (WGS) entry which is preliminary data.</text>
</comment>
<dbReference type="AlphaFoldDB" id="A0A4Y2NDH1"/>
<evidence type="ECO:0000313" key="1">
    <source>
        <dbReference type="EMBL" id="GBN37331.1"/>
    </source>
</evidence>
<evidence type="ECO:0000313" key="2">
    <source>
        <dbReference type="Proteomes" id="UP000499080"/>
    </source>
</evidence>
<keyword evidence="2" id="KW-1185">Reference proteome</keyword>
<dbReference type="EMBL" id="BGPR01008999">
    <property type="protein sequence ID" value="GBN37331.1"/>
    <property type="molecule type" value="Genomic_DNA"/>
</dbReference>
<organism evidence="1 2">
    <name type="scientific">Araneus ventricosus</name>
    <name type="common">Orbweaver spider</name>
    <name type="synonym">Epeira ventricosa</name>
    <dbReference type="NCBI Taxonomy" id="182803"/>
    <lineage>
        <taxon>Eukaryota</taxon>
        <taxon>Metazoa</taxon>
        <taxon>Ecdysozoa</taxon>
        <taxon>Arthropoda</taxon>
        <taxon>Chelicerata</taxon>
        <taxon>Arachnida</taxon>
        <taxon>Araneae</taxon>
        <taxon>Araneomorphae</taxon>
        <taxon>Entelegynae</taxon>
        <taxon>Araneoidea</taxon>
        <taxon>Araneidae</taxon>
        <taxon>Araneus</taxon>
    </lineage>
</organism>
<proteinExistence type="predicted"/>
<dbReference type="Proteomes" id="UP000499080">
    <property type="component" value="Unassembled WGS sequence"/>
</dbReference>